<dbReference type="STRING" id="284581.AMD01_16895"/>
<keyword evidence="3" id="KW-1185">Reference proteome</keyword>
<dbReference type="EMBL" id="LILC01000023">
    <property type="protein sequence ID" value="KOO42820.1"/>
    <property type="molecule type" value="Genomic_DNA"/>
</dbReference>
<evidence type="ECO:0000313" key="3">
    <source>
        <dbReference type="Proteomes" id="UP000037558"/>
    </source>
</evidence>
<keyword evidence="1" id="KW-0472">Membrane</keyword>
<protein>
    <submittedName>
        <fullName evidence="2">Uncharacterized protein</fullName>
    </submittedName>
</protein>
<dbReference type="Proteomes" id="UP000037558">
    <property type="component" value="Unassembled WGS sequence"/>
</dbReference>
<feature type="transmembrane region" description="Helical" evidence="1">
    <location>
        <begin position="71"/>
        <end position="89"/>
    </location>
</feature>
<reference evidence="3" key="1">
    <citation type="submission" date="2015-08" db="EMBL/GenBank/DDBJ databases">
        <title>Fjat-14210 dsm16467.</title>
        <authorList>
            <person name="Liu B."/>
            <person name="Wang J."/>
            <person name="Zhu Y."/>
            <person name="Liu G."/>
            <person name="Chen Q."/>
            <person name="Chen Z."/>
            <person name="Lan J."/>
            <person name="Che J."/>
            <person name="Ge C."/>
            <person name="Shi H."/>
            <person name="Pan Z."/>
            <person name="Liu X."/>
        </authorList>
    </citation>
    <scope>NUCLEOTIDE SEQUENCE [LARGE SCALE GENOMIC DNA]</scope>
    <source>
        <strain evidence="3">DSM 16467</strain>
    </source>
</reference>
<dbReference type="AlphaFoldDB" id="A0A0M0KVG8"/>
<keyword evidence="1" id="KW-1133">Transmembrane helix</keyword>
<name>A0A0M0KVG8_9BACI</name>
<organism evidence="2 3">
    <name type="scientific">Priestia koreensis</name>
    <dbReference type="NCBI Taxonomy" id="284581"/>
    <lineage>
        <taxon>Bacteria</taxon>
        <taxon>Bacillati</taxon>
        <taxon>Bacillota</taxon>
        <taxon>Bacilli</taxon>
        <taxon>Bacillales</taxon>
        <taxon>Bacillaceae</taxon>
        <taxon>Priestia</taxon>
    </lineage>
</organism>
<comment type="caution">
    <text evidence="2">The sequence shown here is derived from an EMBL/GenBank/DDBJ whole genome shotgun (WGS) entry which is preliminary data.</text>
</comment>
<proteinExistence type="predicted"/>
<accession>A0A0M0KVG8</accession>
<sequence>MHQTFLLPRKINDYYYVYFEKRKVNFLNHHFIIQKEKGIVIHFFLFHPNDLYVCFAMIKHESLFRGAERQLFLPLLSAFLFMYFIFLLFNDIIS</sequence>
<keyword evidence="1" id="KW-0812">Transmembrane</keyword>
<gene>
    <name evidence="2" type="ORF">AMD01_16895</name>
</gene>
<evidence type="ECO:0000313" key="2">
    <source>
        <dbReference type="EMBL" id="KOO42820.1"/>
    </source>
</evidence>
<evidence type="ECO:0000256" key="1">
    <source>
        <dbReference type="SAM" id="Phobius"/>
    </source>
</evidence>